<evidence type="ECO:0000313" key="5">
    <source>
        <dbReference type="Proteomes" id="UP000887565"/>
    </source>
</evidence>
<feature type="domain" description="Helicase ATP-binding" evidence="4">
    <location>
        <begin position="139"/>
        <end position="230"/>
    </location>
</feature>
<dbReference type="SUPFAM" id="SSF52540">
    <property type="entry name" value="P-loop containing nucleoside triphosphate hydrolases"/>
    <property type="match status" value="1"/>
</dbReference>
<name>A0A915K8X2_ROMCU</name>
<dbReference type="OMA" id="WHEGPIA"/>
<keyword evidence="5" id="KW-1185">Reference proteome</keyword>
<dbReference type="WBParaSite" id="nRc.2.0.1.t34337-RA">
    <property type="protein sequence ID" value="nRc.2.0.1.t34337-RA"/>
    <property type="gene ID" value="nRc.2.0.1.g34337"/>
</dbReference>
<dbReference type="Pfam" id="PF00270">
    <property type="entry name" value="DEAD"/>
    <property type="match status" value="1"/>
</dbReference>
<dbReference type="PANTHER" id="PTHR47958">
    <property type="entry name" value="ATP-DEPENDENT RNA HELICASE DBP3"/>
    <property type="match status" value="1"/>
</dbReference>
<evidence type="ECO:0000256" key="2">
    <source>
        <dbReference type="ARBA" id="ARBA00022806"/>
    </source>
</evidence>
<dbReference type="InterPro" id="IPR027417">
    <property type="entry name" value="P-loop_NTPase"/>
</dbReference>
<keyword evidence="1" id="KW-0378">Hydrolase</keyword>
<dbReference type="AlphaFoldDB" id="A0A915K8X2"/>
<evidence type="ECO:0000259" key="4">
    <source>
        <dbReference type="PROSITE" id="PS51192"/>
    </source>
</evidence>
<evidence type="ECO:0000256" key="1">
    <source>
        <dbReference type="ARBA" id="ARBA00022801"/>
    </source>
</evidence>
<reference evidence="6" key="1">
    <citation type="submission" date="2022-11" db="UniProtKB">
        <authorList>
            <consortium name="WormBaseParasite"/>
        </authorList>
    </citation>
    <scope>IDENTIFICATION</scope>
</reference>
<dbReference type="GO" id="GO:0005524">
    <property type="term" value="F:ATP binding"/>
    <property type="evidence" value="ECO:0007669"/>
    <property type="project" value="InterPro"/>
</dbReference>
<proteinExistence type="predicted"/>
<keyword evidence="2" id="KW-0347">Helicase</keyword>
<feature type="compositionally biased region" description="Gly residues" evidence="3">
    <location>
        <begin position="20"/>
        <end position="31"/>
    </location>
</feature>
<organism evidence="5 6">
    <name type="scientific">Romanomermis culicivorax</name>
    <name type="common">Nematode worm</name>
    <dbReference type="NCBI Taxonomy" id="13658"/>
    <lineage>
        <taxon>Eukaryota</taxon>
        <taxon>Metazoa</taxon>
        <taxon>Ecdysozoa</taxon>
        <taxon>Nematoda</taxon>
        <taxon>Enoplea</taxon>
        <taxon>Dorylaimia</taxon>
        <taxon>Mermithida</taxon>
        <taxon>Mermithoidea</taxon>
        <taxon>Mermithidae</taxon>
        <taxon>Romanomermis</taxon>
    </lineage>
</organism>
<keyword evidence="2" id="KW-0067">ATP-binding</keyword>
<dbReference type="InterPro" id="IPR011545">
    <property type="entry name" value="DEAD/DEAH_box_helicase_dom"/>
</dbReference>
<dbReference type="GO" id="GO:0004386">
    <property type="term" value="F:helicase activity"/>
    <property type="evidence" value="ECO:0007669"/>
    <property type="project" value="UniProtKB-KW"/>
</dbReference>
<dbReference type="Gene3D" id="3.40.50.300">
    <property type="entry name" value="P-loop containing nucleotide triphosphate hydrolases"/>
    <property type="match status" value="1"/>
</dbReference>
<evidence type="ECO:0000313" key="6">
    <source>
        <dbReference type="WBParaSite" id="nRc.2.0.1.t34337-RA"/>
    </source>
</evidence>
<dbReference type="Proteomes" id="UP000887565">
    <property type="component" value="Unplaced"/>
</dbReference>
<sequence length="230" mass="24807">MKLEEGAGYGNGYGANSNGYGSGSSYGGSNRGYGQSNSYSGGGANRNSGRWEMNGSSLSKPRWDSVATVEKNFYKEHEAVQKRPMEEIQNFLNKNDIKVKGTDVPRPIFNFNEAGFPDTITKHLYKSFQSPTIIQSVSWPVAMSGRNLVGIAQTGSGKTLAFLLPGILHISKQPPIQRGEGPIALILCPTRELAIQVQEVCSEYGQVAGLRSVCVYGGAPKGPQDSALRR</sequence>
<accession>A0A915K8X2</accession>
<evidence type="ECO:0000256" key="3">
    <source>
        <dbReference type="SAM" id="MobiDB-lite"/>
    </source>
</evidence>
<dbReference type="GO" id="GO:0016787">
    <property type="term" value="F:hydrolase activity"/>
    <property type="evidence" value="ECO:0007669"/>
    <property type="project" value="UniProtKB-KW"/>
</dbReference>
<feature type="region of interest" description="Disordered" evidence="3">
    <location>
        <begin position="1"/>
        <end position="59"/>
    </location>
</feature>
<protein>
    <submittedName>
        <fullName evidence="6">Helicase ATP-binding domain-containing protein</fullName>
    </submittedName>
</protein>
<dbReference type="GO" id="GO:0003676">
    <property type="term" value="F:nucleic acid binding"/>
    <property type="evidence" value="ECO:0007669"/>
    <property type="project" value="InterPro"/>
</dbReference>
<keyword evidence="2" id="KW-0547">Nucleotide-binding</keyword>
<dbReference type="InterPro" id="IPR014001">
    <property type="entry name" value="Helicase_ATP-bd"/>
</dbReference>
<dbReference type="PROSITE" id="PS51192">
    <property type="entry name" value="HELICASE_ATP_BIND_1"/>
    <property type="match status" value="1"/>
</dbReference>